<comment type="caution">
    <text evidence="8">The sequence shown here is derived from an EMBL/GenBank/DDBJ whole genome shotgun (WGS) entry which is preliminary data.</text>
</comment>
<accession>A0A818YTM7</accession>
<dbReference type="Proteomes" id="UP000663823">
    <property type="component" value="Unassembled WGS sequence"/>
</dbReference>
<name>A0A818YTM7_9BILA</name>
<dbReference type="AlphaFoldDB" id="A0A818YTM7"/>
<proteinExistence type="predicted"/>
<dbReference type="Proteomes" id="UP000663870">
    <property type="component" value="Unassembled WGS sequence"/>
</dbReference>
<dbReference type="EMBL" id="CAJNOT010000389">
    <property type="protein sequence ID" value="CAF0965258.1"/>
    <property type="molecule type" value="Genomic_DNA"/>
</dbReference>
<evidence type="ECO:0000313" key="1">
    <source>
        <dbReference type="EMBL" id="CAF0872479.1"/>
    </source>
</evidence>
<evidence type="ECO:0000313" key="9">
    <source>
        <dbReference type="Proteomes" id="UP000663823"/>
    </source>
</evidence>
<evidence type="ECO:0000313" key="5">
    <source>
        <dbReference type="EMBL" id="CAF1307906.1"/>
    </source>
</evidence>
<dbReference type="EMBL" id="CAJNOO010001055">
    <property type="protein sequence ID" value="CAF1087543.1"/>
    <property type="molecule type" value="Genomic_DNA"/>
</dbReference>
<sequence>MESKKFTQRTCIDSADCSQLIKVYSKLNKNLKKWCTEYSTMIKGHYFVEMCPKYCSRCNITSEYDRYKSCRNNGKCIKNEYGTYQCICSSLKSFYVTLCEY</sequence>
<dbReference type="EMBL" id="CAJNOU010000426">
    <property type="protein sequence ID" value="CAF0994049.1"/>
    <property type="molecule type" value="Genomic_DNA"/>
</dbReference>
<dbReference type="Proteomes" id="UP000663854">
    <property type="component" value="Unassembled WGS sequence"/>
</dbReference>
<evidence type="ECO:0000313" key="3">
    <source>
        <dbReference type="EMBL" id="CAF0994049.1"/>
    </source>
</evidence>
<protein>
    <submittedName>
        <fullName evidence="8">Uncharacterized protein</fullName>
    </submittedName>
</protein>
<evidence type="ECO:0000313" key="6">
    <source>
        <dbReference type="EMBL" id="CAF3660444.1"/>
    </source>
</evidence>
<keyword evidence="10" id="KW-1185">Reference proteome</keyword>
<evidence type="ECO:0000313" key="4">
    <source>
        <dbReference type="EMBL" id="CAF1087543.1"/>
    </source>
</evidence>
<evidence type="ECO:0000313" key="7">
    <source>
        <dbReference type="EMBL" id="CAF3681676.1"/>
    </source>
</evidence>
<dbReference type="Proteomes" id="UP000663836">
    <property type="component" value="Unassembled WGS sequence"/>
</dbReference>
<dbReference type="Proteomes" id="UP000663882">
    <property type="component" value="Unassembled WGS sequence"/>
</dbReference>
<evidence type="ECO:0000313" key="8">
    <source>
        <dbReference type="EMBL" id="CAF3761142.1"/>
    </source>
</evidence>
<dbReference type="EMBL" id="CAJOBD010000517">
    <property type="protein sequence ID" value="CAF3681676.1"/>
    <property type="molecule type" value="Genomic_DNA"/>
</dbReference>
<dbReference type="OrthoDB" id="10411609at2759"/>
<evidence type="ECO:0000313" key="10">
    <source>
        <dbReference type="Proteomes" id="UP000663870"/>
    </source>
</evidence>
<dbReference type="EMBL" id="CAJOBE010000568">
    <property type="protein sequence ID" value="CAF3660444.1"/>
    <property type="molecule type" value="Genomic_DNA"/>
</dbReference>
<gene>
    <name evidence="6" type="ORF">FNK824_LOCUS6520</name>
    <name evidence="7" type="ORF">JBS370_LOCUS8242</name>
    <name evidence="5" type="ORF">JXQ802_LOCUS29854</name>
    <name evidence="8" type="ORF">OTI717_LOCUS16124</name>
    <name evidence="1" type="ORF">PYM288_LOCUS8117</name>
    <name evidence="4" type="ORF">RFH988_LOCUS18625</name>
    <name evidence="3" type="ORF">SEV965_LOCUS10427</name>
    <name evidence="2" type="ORF">ZHD862_LOCUS10715</name>
</gene>
<dbReference type="EMBL" id="CAJNOH010000105">
    <property type="protein sequence ID" value="CAF0872479.1"/>
    <property type="molecule type" value="Genomic_DNA"/>
</dbReference>
<dbReference type="EMBL" id="CAJOAX010001978">
    <property type="protein sequence ID" value="CAF3761142.1"/>
    <property type="molecule type" value="Genomic_DNA"/>
</dbReference>
<reference evidence="8" key="1">
    <citation type="submission" date="2021-02" db="EMBL/GenBank/DDBJ databases">
        <authorList>
            <person name="Nowell W R."/>
        </authorList>
    </citation>
    <scope>NUCLEOTIDE SEQUENCE</scope>
</reference>
<dbReference type="Proteomes" id="UP000663874">
    <property type="component" value="Unassembled WGS sequence"/>
</dbReference>
<dbReference type="Proteomes" id="UP000663889">
    <property type="component" value="Unassembled WGS sequence"/>
</dbReference>
<evidence type="ECO:0000313" key="2">
    <source>
        <dbReference type="EMBL" id="CAF0965258.1"/>
    </source>
</evidence>
<dbReference type="Proteomes" id="UP000663864">
    <property type="component" value="Unassembled WGS sequence"/>
</dbReference>
<dbReference type="EMBL" id="CAJNOL010001187">
    <property type="protein sequence ID" value="CAF1307906.1"/>
    <property type="molecule type" value="Genomic_DNA"/>
</dbReference>
<organism evidence="8 9">
    <name type="scientific">Rotaria sordida</name>
    <dbReference type="NCBI Taxonomy" id="392033"/>
    <lineage>
        <taxon>Eukaryota</taxon>
        <taxon>Metazoa</taxon>
        <taxon>Spiralia</taxon>
        <taxon>Gnathifera</taxon>
        <taxon>Rotifera</taxon>
        <taxon>Eurotatoria</taxon>
        <taxon>Bdelloidea</taxon>
        <taxon>Philodinida</taxon>
        <taxon>Philodinidae</taxon>
        <taxon>Rotaria</taxon>
    </lineage>
</organism>